<reference evidence="1" key="1">
    <citation type="submission" date="2022-08" db="EMBL/GenBank/DDBJ databases">
        <title>Genome Sequence of Lecanicillium fungicola.</title>
        <authorList>
            <person name="Buettner E."/>
        </authorList>
    </citation>
    <scope>NUCLEOTIDE SEQUENCE</scope>
    <source>
        <strain evidence="1">Babe33</strain>
    </source>
</reference>
<comment type="caution">
    <text evidence="1">The sequence shown here is derived from an EMBL/GenBank/DDBJ whole genome shotgun (WGS) entry which is preliminary data.</text>
</comment>
<protein>
    <submittedName>
        <fullName evidence="1">Uncharacterized protein</fullName>
    </submittedName>
</protein>
<name>A0ACC1MXY1_9HYPO</name>
<evidence type="ECO:0000313" key="2">
    <source>
        <dbReference type="Proteomes" id="UP001143910"/>
    </source>
</evidence>
<accession>A0ACC1MXY1</accession>
<dbReference type="EMBL" id="JANJQO010001354">
    <property type="protein sequence ID" value="KAJ2971378.1"/>
    <property type="molecule type" value="Genomic_DNA"/>
</dbReference>
<gene>
    <name evidence="1" type="ORF">NQ176_g7721</name>
</gene>
<organism evidence="1 2">
    <name type="scientific">Zarea fungicola</name>
    <dbReference type="NCBI Taxonomy" id="93591"/>
    <lineage>
        <taxon>Eukaryota</taxon>
        <taxon>Fungi</taxon>
        <taxon>Dikarya</taxon>
        <taxon>Ascomycota</taxon>
        <taxon>Pezizomycotina</taxon>
        <taxon>Sordariomycetes</taxon>
        <taxon>Hypocreomycetidae</taxon>
        <taxon>Hypocreales</taxon>
        <taxon>Cordycipitaceae</taxon>
        <taxon>Zarea</taxon>
    </lineage>
</organism>
<proteinExistence type="predicted"/>
<dbReference type="Proteomes" id="UP001143910">
    <property type="component" value="Unassembled WGS sequence"/>
</dbReference>
<keyword evidence="2" id="KW-1185">Reference proteome</keyword>
<sequence length="280" mass="30983">MSNTCEYHSTGWPSMPSLIVAGSSSQSDMQSLGKMMVVQPARRFQAPSSFRIKPTVVWTLTDRRDRAPVPSTGLQFRDMRSRRNAPSSAGLPPGWSRSGAHFVHDSDDGTVFKYPIPVEDPPEDEADQEFGPPVGEQVLPGPLLEFKTTSGIFDVDFSVTLSPKDTINPPVAVGNIWGRGRKWIGEFRAHDGWLGIQSSNYDGDEKLEFIAVSSVVERRGSLCFPPDRYEENMDGNGVLELVNVLWIERIAGIAYRRGIGHVLQKAWDAHAMEEANILLG</sequence>
<evidence type="ECO:0000313" key="1">
    <source>
        <dbReference type="EMBL" id="KAJ2971378.1"/>
    </source>
</evidence>